<dbReference type="AlphaFoldDB" id="A0A250IG00"/>
<dbReference type="InterPro" id="IPR001387">
    <property type="entry name" value="Cro/C1-type_HTH"/>
</dbReference>
<proteinExistence type="predicted"/>
<dbReference type="InterPro" id="IPR010982">
    <property type="entry name" value="Lambda_DNA-bd_dom_sf"/>
</dbReference>
<dbReference type="SUPFAM" id="SSF47413">
    <property type="entry name" value="lambda repressor-like DNA-binding domains"/>
    <property type="match status" value="1"/>
</dbReference>
<dbReference type="SMART" id="SM00530">
    <property type="entry name" value="HTH_XRE"/>
    <property type="match status" value="1"/>
</dbReference>
<evidence type="ECO:0000259" key="1">
    <source>
        <dbReference type="PROSITE" id="PS50943"/>
    </source>
</evidence>
<evidence type="ECO:0000313" key="3">
    <source>
        <dbReference type="Proteomes" id="UP000217289"/>
    </source>
</evidence>
<sequence>MDRMDDKQRRLLGDVARTARLRLGLTQSEVAERVMLQTGVYGRIERGGMTPSVNSLRRICTTLDLSSDELLCLSAPSIEKVKVRSKAPPPAVGEDPELSRIIHLLQDWPSERLALLRKLLGAADSVL</sequence>
<dbReference type="EMBL" id="CP022163">
    <property type="protein sequence ID" value="ATB30754.1"/>
    <property type="molecule type" value="Genomic_DNA"/>
</dbReference>
<evidence type="ECO:0000313" key="2">
    <source>
        <dbReference type="EMBL" id="ATB30754.1"/>
    </source>
</evidence>
<dbReference type="CDD" id="cd00093">
    <property type="entry name" value="HTH_XRE"/>
    <property type="match status" value="1"/>
</dbReference>
<reference evidence="2 3" key="1">
    <citation type="submission" date="2017-06" db="EMBL/GenBank/DDBJ databases">
        <authorList>
            <person name="Kim H.J."/>
            <person name="Triplett B.A."/>
        </authorList>
    </citation>
    <scope>NUCLEOTIDE SEQUENCE [LARGE SCALE GENOMIC DNA]</scope>
    <source>
        <strain evidence="2 3">DSM 14713</strain>
    </source>
</reference>
<dbReference type="KEGG" id="mbd:MEBOL_004216"/>
<dbReference type="PROSITE" id="PS50943">
    <property type="entry name" value="HTH_CROC1"/>
    <property type="match status" value="1"/>
</dbReference>
<feature type="domain" description="HTH cro/C1-type" evidence="1">
    <location>
        <begin position="17"/>
        <end position="70"/>
    </location>
</feature>
<dbReference type="Pfam" id="PF01381">
    <property type="entry name" value="HTH_3"/>
    <property type="match status" value="1"/>
</dbReference>
<keyword evidence="3" id="KW-1185">Reference proteome</keyword>
<protein>
    <submittedName>
        <fullName evidence="2">Transcriptional regulator</fullName>
    </submittedName>
</protein>
<dbReference type="Gene3D" id="1.10.260.40">
    <property type="entry name" value="lambda repressor-like DNA-binding domains"/>
    <property type="match status" value="1"/>
</dbReference>
<name>A0A250IG00_9BACT</name>
<gene>
    <name evidence="2" type="ORF">MEBOL_004216</name>
</gene>
<dbReference type="Proteomes" id="UP000217289">
    <property type="component" value="Chromosome"/>
</dbReference>
<organism evidence="2 3">
    <name type="scientific">Melittangium boletus DSM 14713</name>
    <dbReference type="NCBI Taxonomy" id="1294270"/>
    <lineage>
        <taxon>Bacteria</taxon>
        <taxon>Pseudomonadati</taxon>
        <taxon>Myxococcota</taxon>
        <taxon>Myxococcia</taxon>
        <taxon>Myxococcales</taxon>
        <taxon>Cystobacterineae</taxon>
        <taxon>Archangiaceae</taxon>
        <taxon>Melittangium</taxon>
    </lineage>
</organism>
<accession>A0A250IG00</accession>
<dbReference type="OrthoDB" id="9814553at2"/>
<dbReference type="GO" id="GO:0003677">
    <property type="term" value="F:DNA binding"/>
    <property type="evidence" value="ECO:0007669"/>
    <property type="project" value="InterPro"/>
</dbReference>